<keyword evidence="3" id="KW-0812">Transmembrane</keyword>
<evidence type="ECO:0000313" key="5">
    <source>
        <dbReference type="Proteomes" id="UP000609651"/>
    </source>
</evidence>
<feature type="transmembrane region" description="Helical" evidence="3">
    <location>
        <begin position="489"/>
        <end position="509"/>
    </location>
</feature>
<dbReference type="PANTHER" id="PTHR32309:SF13">
    <property type="entry name" value="FERRIC ENTEROBACTIN TRANSPORT PROTEIN FEPE"/>
    <property type="match status" value="1"/>
</dbReference>
<evidence type="ECO:0000313" key="4">
    <source>
        <dbReference type="EMBL" id="NNJ24546.1"/>
    </source>
</evidence>
<protein>
    <recommendedName>
        <fullName evidence="6">Polysaccharide chain length determinant N-terminal domain-containing protein</fullName>
    </recommendedName>
</protein>
<name>A0ABX1VAU7_9PLAN</name>
<feature type="transmembrane region" description="Helical" evidence="3">
    <location>
        <begin position="46"/>
        <end position="64"/>
    </location>
</feature>
<evidence type="ECO:0008006" key="6">
    <source>
        <dbReference type="Google" id="ProtNLM"/>
    </source>
</evidence>
<dbReference type="EMBL" id="WTPX01000011">
    <property type="protein sequence ID" value="NNJ24546.1"/>
    <property type="molecule type" value="Genomic_DNA"/>
</dbReference>
<organism evidence="4 5">
    <name type="scientific">Alienimonas chondri</name>
    <dbReference type="NCBI Taxonomy" id="2681879"/>
    <lineage>
        <taxon>Bacteria</taxon>
        <taxon>Pseudomonadati</taxon>
        <taxon>Planctomycetota</taxon>
        <taxon>Planctomycetia</taxon>
        <taxon>Planctomycetales</taxon>
        <taxon>Planctomycetaceae</taxon>
        <taxon>Alienimonas</taxon>
    </lineage>
</organism>
<evidence type="ECO:0000256" key="1">
    <source>
        <dbReference type="SAM" id="Coils"/>
    </source>
</evidence>
<keyword evidence="1" id="KW-0175">Coiled coil</keyword>
<feature type="region of interest" description="Disordered" evidence="2">
    <location>
        <begin position="563"/>
        <end position="588"/>
    </location>
</feature>
<dbReference type="Proteomes" id="UP000609651">
    <property type="component" value="Unassembled WGS sequence"/>
</dbReference>
<evidence type="ECO:0000256" key="2">
    <source>
        <dbReference type="SAM" id="MobiDB-lite"/>
    </source>
</evidence>
<evidence type="ECO:0000256" key="3">
    <source>
        <dbReference type="SAM" id="Phobius"/>
    </source>
</evidence>
<keyword evidence="5" id="KW-1185">Reference proteome</keyword>
<dbReference type="PANTHER" id="PTHR32309">
    <property type="entry name" value="TYROSINE-PROTEIN KINASE"/>
    <property type="match status" value="1"/>
</dbReference>
<comment type="caution">
    <text evidence="4">The sequence shown here is derived from an EMBL/GenBank/DDBJ whole genome shotgun (WGS) entry which is preliminary data.</text>
</comment>
<keyword evidence="3" id="KW-0472">Membrane</keyword>
<dbReference type="InterPro" id="IPR050445">
    <property type="entry name" value="Bact_polysacc_biosynth/exp"/>
</dbReference>
<reference evidence="4 5" key="1">
    <citation type="journal article" date="2020" name="Syst. Appl. Microbiol.">
        <title>Alienimonas chondri sp. nov., a novel planctomycete isolated from the biofilm of the red alga Chondrus crispus.</title>
        <authorList>
            <person name="Vitorino I."/>
            <person name="Albuquerque L."/>
            <person name="Wiegand S."/>
            <person name="Kallscheuer N."/>
            <person name="da Costa M.S."/>
            <person name="Lobo-da-Cunha A."/>
            <person name="Jogler C."/>
            <person name="Lage O.M."/>
        </authorList>
    </citation>
    <scope>NUCLEOTIDE SEQUENCE [LARGE SCALE GENOMIC DNA]</scope>
    <source>
        <strain evidence="4 5">LzC2</strain>
    </source>
</reference>
<gene>
    <name evidence="4" type="ORF">LzC2_06040</name>
</gene>
<accession>A0ABX1VAU7</accession>
<feature type="coiled-coil region" evidence="1">
    <location>
        <begin position="401"/>
        <end position="428"/>
    </location>
</feature>
<proteinExistence type="predicted"/>
<keyword evidence="3" id="KW-1133">Transmembrane helix</keyword>
<sequence>MHAPSPSPAPAAYEPSRAAYADPRDQPQALRLAADVWRAVRGHWRIAALFFVLANAAVLGGIILCPRTYVSEAKVKVNAGRESTVSETGRYAEGSAVALQNNREQDLNTAVDVLESRAVLAYAVKQIGPEPILKGYVPAEGEQGEATDGALDPETAQQVDGGPLAAIGLSDPVSRFEKAVETLGQILEVNSNKKSDVISISVEAGKPALAQRICAEIISGFRVKYSDASEIEGGSEFFAQKADGAKADLDKAAGLLATELNALGISTVEGRRQQLQEELSRLSSEEMDRRKVLEGTIAEIAGYDRVLASTPEEIDAGQTENQATGAPDTLRKEIASMEARREKIVQETSAKAPGAVRLEQQIAANVALLKTLSDDSKQTTTSANPVWQDLTKSKLTAQARAEGLRAELSAIRDQRQEAGRAIAELNKRESRILALQTERDELAKGLGRYVELREQAKVADEMGAQSISSVKVFQEPSFNAKPVAPKKRLIAAAGLVFAGFGALGLCLVLEYKSIFFPEDQAAALDRDGVNDGRTNGWAEPETTGYRPAETPLETAAVHRSAGNGHATGAYVDSGTDAGAEPTIADRPR</sequence>